<accession>A0A841BUT3</accession>
<keyword evidence="2" id="KW-0812">Transmembrane</keyword>
<feature type="transmembrane region" description="Helical" evidence="2">
    <location>
        <begin position="150"/>
        <end position="174"/>
    </location>
</feature>
<comment type="caution">
    <text evidence="3">The sequence shown here is derived from an EMBL/GenBank/DDBJ whole genome shotgun (WGS) entry which is preliminary data.</text>
</comment>
<feature type="transmembrane region" description="Helical" evidence="2">
    <location>
        <begin position="69"/>
        <end position="89"/>
    </location>
</feature>
<evidence type="ECO:0000256" key="2">
    <source>
        <dbReference type="SAM" id="Phobius"/>
    </source>
</evidence>
<keyword evidence="2" id="KW-0472">Membrane</keyword>
<evidence type="ECO:0000256" key="1">
    <source>
        <dbReference type="SAM" id="MobiDB-lite"/>
    </source>
</evidence>
<evidence type="ECO:0000313" key="4">
    <source>
        <dbReference type="Proteomes" id="UP000587527"/>
    </source>
</evidence>
<name>A0A841BUT3_9ACTN</name>
<protein>
    <submittedName>
        <fullName evidence="3">Uncharacterized protein</fullName>
    </submittedName>
</protein>
<feature type="transmembrane region" description="Helical" evidence="2">
    <location>
        <begin position="285"/>
        <end position="303"/>
    </location>
</feature>
<dbReference type="RefSeq" id="WP_184839500.1">
    <property type="nucleotide sequence ID" value="NZ_JACHMN010000002.1"/>
</dbReference>
<feature type="transmembrane region" description="Helical" evidence="2">
    <location>
        <begin position="180"/>
        <end position="206"/>
    </location>
</feature>
<dbReference type="Proteomes" id="UP000587527">
    <property type="component" value="Unassembled WGS sequence"/>
</dbReference>
<reference evidence="3 4" key="1">
    <citation type="submission" date="2020-08" db="EMBL/GenBank/DDBJ databases">
        <title>Sequencing the genomes of 1000 actinobacteria strains.</title>
        <authorList>
            <person name="Klenk H.-P."/>
        </authorList>
    </citation>
    <scope>NUCLEOTIDE SEQUENCE [LARGE SCALE GENOMIC DNA]</scope>
    <source>
        <strain evidence="3 4">DSM 45362</strain>
    </source>
</reference>
<feature type="transmembrane region" description="Helical" evidence="2">
    <location>
        <begin position="255"/>
        <end position="276"/>
    </location>
</feature>
<feature type="region of interest" description="Disordered" evidence="1">
    <location>
        <begin position="1"/>
        <end position="21"/>
    </location>
</feature>
<feature type="transmembrane region" description="Helical" evidence="2">
    <location>
        <begin position="309"/>
        <end position="329"/>
    </location>
</feature>
<gene>
    <name evidence="3" type="ORF">F4553_004824</name>
</gene>
<keyword evidence="4" id="KW-1185">Reference proteome</keyword>
<dbReference type="AlphaFoldDB" id="A0A841BUT3"/>
<organism evidence="3 4">
    <name type="scientific">Allocatelliglobosispora scoriae</name>
    <dbReference type="NCBI Taxonomy" id="643052"/>
    <lineage>
        <taxon>Bacteria</taxon>
        <taxon>Bacillati</taxon>
        <taxon>Actinomycetota</taxon>
        <taxon>Actinomycetes</taxon>
        <taxon>Micromonosporales</taxon>
        <taxon>Micromonosporaceae</taxon>
        <taxon>Allocatelliglobosispora</taxon>
    </lineage>
</organism>
<keyword evidence="2" id="KW-1133">Transmembrane helix</keyword>
<proteinExistence type="predicted"/>
<sequence length="350" mass="36611">MSAIELQDGGEPDLGGAEAGGAEPERRWRVLRRRAVTVFFLVATAAAIAAVLHSQDWSVLATTMRDRPAGFFAVMVGLALLANGAALLASMRAWLSMLSGVTGDVAATDSARIFFAGQFAKYMPGKIFGYVVSVRMGKTLGVSTVRMTSAWMLTLVIGLLTGATVGLLAGPQVLGGSVAWLALAALPIVAVLIRPDLISWAAVVVARLLRRPPPTVRLPGSVIRRNVVMQLMSWLLGGVQLWFLAIAMGAPPAGSLLLCVGAFGLGTVAGVFAVFAPEGLGVREFVLLTALSVTLSLPAAGVVALVSRLVVILSELATAGVGLLVIEVLRRRRARRPGERHLLVPAPDSL</sequence>
<evidence type="ECO:0000313" key="3">
    <source>
        <dbReference type="EMBL" id="MBB5871445.1"/>
    </source>
</evidence>
<feature type="transmembrane region" description="Helical" evidence="2">
    <location>
        <begin position="35"/>
        <end position="54"/>
    </location>
</feature>
<dbReference type="EMBL" id="JACHMN010000002">
    <property type="protein sequence ID" value="MBB5871445.1"/>
    <property type="molecule type" value="Genomic_DNA"/>
</dbReference>
<feature type="transmembrane region" description="Helical" evidence="2">
    <location>
        <begin position="227"/>
        <end position="249"/>
    </location>
</feature>